<organism evidence="1 2">
    <name type="scientific">Adineta steineri</name>
    <dbReference type="NCBI Taxonomy" id="433720"/>
    <lineage>
        <taxon>Eukaryota</taxon>
        <taxon>Metazoa</taxon>
        <taxon>Spiralia</taxon>
        <taxon>Gnathifera</taxon>
        <taxon>Rotifera</taxon>
        <taxon>Eurotatoria</taxon>
        <taxon>Bdelloidea</taxon>
        <taxon>Adinetida</taxon>
        <taxon>Adinetidae</taxon>
        <taxon>Adineta</taxon>
    </lineage>
</organism>
<name>A0A820R6M9_9BILA</name>
<protein>
    <submittedName>
        <fullName evidence="1">Uncharacterized protein</fullName>
    </submittedName>
</protein>
<dbReference type="AlphaFoldDB" id="A0A820R6M9"/>
<accession>A0A820R6M9</accession>
<evidence type="ECO:0000313" key="2">
    <source>
        <dbReference type="Proteomes" id="UP000663881"/>
    </source>
</evidence>
<feature type="non-terminal residue" evidence="1">
    <location>
        <position position="1"/>
    </location>
</feature>
<dbReference type="EMBL" id="CAJOAY010032680">
    <property type="protein sequence ID" value="CAF4433820.1"/>
    <property type="molecule type" value="Genomic_DNA"/>
</dbReference>
<comment type="caution">
    <text evidence="1">The sequence shown here is derived from an EMBL/GenBank/DDBJ whole genome shotgun (WGS) entry which is preliminary data.</text>
</comment>
<dbReference type="Proteomes" id="UP000663881">
    <property type="component" value="Unassembled WGS sequence"/>
</dbReference>
<proteinExistence type="predicted"/>
<sequence length="103" mass="12089">HLITVSNWPSTTKIFSNCSFRTNSIFERMMMNSLGFTDLSVLNINQKDLFCYIYRCLKTCRQNGPIIFLFDNSTIYKPKSSDYYLMSFLCDLIRFGSKISTDY</sequence>
<reference evidence="1" key="1">
    <citation type="submission" date="2021-02" db="EMBL/GenBank/DDBJ databases">
        <authorList>
            <person name="Nowell W R."/>
        </authorList>
    </citation>
    <scope>NUCLEOTIDE SEQUENCE</scope>
</reference>
<gene>
    <name evidence="1" type="ORF">OKA104_LOCUS53233</name>
</gene>
<evidence type="ECO:0000313" key="1">
    <source>
        <dbReference type="EMBL" id="CAF4433820.1"/>
    </source>
</evidence>